<dbReference type="Proteomes" id="UP000318661">
    <property type="component" value="Unassembled WGS sequence"/>
</dbReference>
<accession>A0A537LZS1</accession>
<dbReference type="Proteomes" id="UP000315217">
    <property type="component" value="Unassembled WGS sequence"/>
</dbReference>
<feature type="chain" id="PRO_5036365010" description="SMP-30/Gluconolactonase/LRE-like region domain-containing protein" evidence="1">
    <location>
        <begin position="22"/>
        <end position="499"/>
    </location>
</feature>
<organism evidence="3 4">
    <name type="scientific">Candidatus Segetimicrobium genomatis</name>
    <dbReference type="NCBI Taxonomy" id="2569760"/>
    <lineage>
        <taxon>Bacteria</taxon>
        <taxon>Bacillati</taxon>
        <taxon>Candidatus Sysuimicrobiota</taxon>
        <taxon>Candidatus Sysuimicrobiia</taxon>
        <taxon>Candidatus Sysuimicrobiales</taxon>
        <taxon>Candidatus Segetimicrobiaceae</taxon>
        <taxon>Candidatus Segetimicrobium</taxon>
    </lineage>
</organism>
<gene>
    <name evidence="3" type="ORF">E6G98_00275</name>
    <name evidence="2" type="ORF">E6G99_09245</name>
</gene>
<sequence length="499" mass="51165">MVRRVTFVSVMLLLVTSWTYASVALPATVKVWDTAVPLGLTPGVSLEDPTGLTGHGTTLPTIVTAYARSTYPGAPSGVVYWNPDSNTFVLYGVTSSGPYPGYPDPTAPEPMKPPSTGIPGGVDINRGGGPVLAGGPCGTSFGAGDVWVGGQQNQPLYVHLAGTDCFRSYGADNRLTGPFGEAWGVKVDASTGDVYVAQPWERRIIRVHPSDGFVTAWNFGDSCNSATCGNPSSVTVDRAGLPYTTSYSSVLGDAIIRVNPGTDGILGDADDTITVWPIPTVNGVSAFRRPPMFLEESAQFGNPDGLAADANGSMWFAMTNANAIGRLSPGPSGVLGTAGDQICVYTTAGLLNPQQIAVTGSASQVQALFTEGDGNSVSVLAQAQADLAGSVCTPVAPSTFATPVLFATAAMLDQTVPPVRWVITPTVFQVAGIDAGTGIVRFSPMPNPLLSLGGAPSGDAGNGFPSGLTGVYGGNRIAGAYLKGNKHFEVTSGAIIGSP</sequence>
<evidence type="ECO:0000313" key="4">
    <source>
        <dbReference type="Proteomes" id="UP000315217"/>
    </source>
</evidence>
<dbReference type="InterPro" id="IPR011042">
    <property type="entry name" value="6-blade_b-propeller_TolB-like"/>
</dbReference>
<protein>
    <recommendedName>
        <fullName evidence="6">SMP-30/Gluconolactonase/LRE-like region domain-containing protein</fullName>
    </recommendedName>
</protein>
<evidence type="ECO:0000256" key="1">
    <source>
        <dbReference type="SAM" id="SignalP"/>
    </source>
</evidence>
<dbReference type="EMBL" id="VBAJ01000235">
    <property type="protein sequence ID" value="TMJ06147.1"/>
    <property type="molecule type" value="Genomic_DNA"/>
</dbReference>
<comment type="caution">
    <text evidence="3">The sequence shown here is derived from an EMBL/GenBank/DDBJ whole genome shotgun (WGS) entry which is preliminary data.</text>
</comment>
<evidence type="ECO:0000313" key="3">
    <source>
        <dbReference type="EMBL" id="TMJ13523.1"/>
    </source>
</evidence>
<dbReference type="AlphaFoldDB" id="A0A537LZS1"/>
<feature type="signal peptide" evidence="1">
    <location>
        <begin position="1"/>
        <end position="21"/>
    </location>
</feature>
<dbReference type="Gene3D" id="2.120.10.30">
    <property type="entry name" value="TolB, C-terminal domain"/>
    <property type="match status" value="1"/>
</dbReference>
<evidence type="ECO:0000313" key="5">
    <source>
        <dbReference type="Proteomes" id="UP000318661"/>
    </source>
</evidence>
<dbReference type="SUPFAM" id="SSF63829">
    <property type="entry name" value="Calcium-dependent phosphotriesterase"/>
    <property type="match status" value="1"/>
</dbReference>
<dbReference type="EMBL" id="VBAI01000006">
    <property type="protein sequence ID" value="TMJ13523.1"/>
    <property type="molecule type" value="Genomic_DNA"/>
</dbReference>
<evidence type="ECO:0000313" key="2">
    <source>
        <dbReference type="EMBL" id="TMJ06147.1"/>
    </source>
</evidence>
<name>A0A537LZS1_9BACT</name>
<reference evidence="4 5" key="1">
    <citation type="journal article" date="2019" name="Nat. Microbiol.">
        <title>Mediterranean grassland soil C-N compound turnover is dependent on rainfall and depth, and is mediated by genomically divergent microorganisms.</title>
        <authorList>
            <person name="Diamond S."/>
            <person name="Andeer P.F."/>
            <person name="Li Z."/>
            <person name="Crits-Christoph A."/>
            <person name="Burstein D."/>
            <person name="Anantharaman K."/>
            <person name="Lane K.R."/>
            <person name="Thomas B.C."/>
            <person name="Pan C."/>
            <person name="Northen T.R."/>
            <person name="Banfield J.F."/>
        </authorList>
    </citation>
    <scope>NUCLEOTIDE SEQUENCE [LARGE SCALE GENOMIC DNA]</scope>
    <source>
        <strain evidence="3">NP_1</strain>
        <strain evidence="2">NP_2</strain>
    </source>
</reference>
<evidence type="ECO:0008006" key="6">
    <source>
        <dbReference type="Google" id="ProtNLM"/>
    </source>
</evidence>
<proteinExistence type="predicted"/>
<keyword evidence="1" id="KW-0732">Signal</keyword>